<dbReference type="Gene3D" id="3.30.930.10">
    <property type="entry name" value="Bira Bifunctional Protein, Domain 2"/>
    <property type="match status" value="1"/>
</dbReference>
<evidence type="ECO:0000256" key="7">
    <source>
        <dbReference type="ARBA" id="ARBA00047671"/>
    </source>
</evidence>
<evidence type="ECO:0000256" key="2">
    <source>
        <dbReference type="ARBA" id="ARBA00022598"/>
    </source>
</evidence>
<keyword evidence="5 8" id="KW-0648">Protein biosynthesis</keyword>
<dbReference type="PANTHER" id="PTHR43382">
    <property type="entry name" value="PROLYL-TRNA SYNTHETASE"/>
    <property type="match status" value="1"/>
</dbReference>
<evidence type="ECO:0000256" key="1">
    <source>
        <dbReference type="ARBA" id="ARBA00022490"/>
    </source>
</evidence>
<evidence type="ECO:0000256" key="9">
    <source>
        <dbReference type="SAM" id="MobiDB-lite"/>
    </source>
</evidence>
<proteinExistence type="inferred from homology"/>
<dbReference type="SUPFAM" id="SSF52954">
    <property type="entry name" value="Class II aaRS ABD-related"/>
    <property type="match status" value="1"/>
</dbReference>
<evidence type="ECO:0000256" key="4">
    <source>
        <dbReference type="ARBA" id="ARBA00022840"/>
    </source>
</evidence>
<dbReference type="InterPro" id="IPR004499">
    <property type="entry name" value="Pro-tRNA-ligase_IIa_arc-type"/>
</dbReference>
<comment type="catalytic activity">
    <reaction evidence="7 8">
        <text>tRNA(Pro) + L-proline + ATP = L-prolyl-tRNA(Pro) + AMP + diphosphate</text>
        <dbReference type="Rhea" id="RHEA:14305"/>
        <dbReference type="Rhea" id="RHEA-COMP:9700"/>
        <dbReference type="Rhea" id="RHEA-COMP:9702"/>
        <dbReference type="ChEBI" id="CHEBI:30616"/>
        <dbReference type="ChEBI" id="CHEBI:33019"/>
        <dbReference type="ChEBI" id="CHEBI:60039"/>
        <dbReference type="ChEBI" id="CHEBI:78442"/>
        <dbReference type="ChEBI" id="CHEBI:78532"/>
        <dbReference type="ChEBI" id="CHEBI:456215"/>
        <dbReference type="EC" id="6.1.1.15"/>
    </reaction>
</comment>
<keyword evidence="12" id="KW-1185">Reference proteome</keyword>
<dbReference type="CDD" id="cd00778">
    <property type="entry name" value="ProRS_core_arch_euk"/>
    <property type="match status" value="1"/>
</dbReference>
<feature type="domain" description="Aminoacyl-transfer RNA synthetases class-II family profile" evidence="10">
    <location>
        <begin position="34"/>
        <end position="283"/>
    </location>
</feature>
<dbReference type="SUPFAM" id="SSF55681">
    <property type="entry name" value="Class II aaRS and biotin synthetases"/>
    <property type="match status" value="1"/>
</dbReference>
<accession>A0ABN3WTI5</accession>
<keyword evidence="2 8" id="KW-0436">Ligase</keyword>
<dbReference type="InterPro" id="IPR036621">
    <property type="entry name" value="Anticodon-bd_dom_sf"/>
</dbReference>
<dbReference type="Pfam" id="PF00587">
    <property type="entry name" value="tRNA-synt_2b"/>
    <property type="match status" value="1"/>
</dbReference>
<feature type="compositionally biased region" description="Basic residues" evidence="9">
    <location>
        <begin position="447"/>
        <end position="463"/>
    </location>
</feature>
<dbReference type="EMBL" id="BAAAXZ010000093">
    <property type="protein sequence ID" value="GAA2927575.1"/>
    <property type="molecule type" value="Genomic_DNA"/>
</dbReference>
<evidence type="ECO:0000256" key="3">
    <source>
        <dbReference type="ARBA" id="ARBA00022741"/>
    </source>
</evidence>
<comment type="subcellular location">
    <subcellularLocation>
        <location evidence="8">Cytoplasm</location>
    </subcellularLocation>
</comment>
<dbReference type="InterPro" id="IPR006195">
    <property type="entry name" value="aa-tRNA-synth_II"/>
</dbReference>
<feature type="compositionally biased region" description="Basic and acidic residues" evidence="9">
    <location>
        <begin position="344"/>
        <end position="361"/>
    </location>
</feature>
<dbReference type="PROSITE" id="PS50862">
    <property type="entry name" value="AA_TRNA_LIGASE_II"/>
    <property type="match status" value="1"/>
</dbReference>
<dbReference type="InterPro" id="IPR004154">
    <property type="entry name" value="Anticodon-bd"/>
</dbReference>
<reference evidence="11 12" key="1">
    <citation type="journal article" date="2019" name="Int. J. Syst. Evol. Microbiol.">
        <title>The Global Catalogue of Microorganisms (GCM) 10K type strain sequencing project: providing services to taxonomists for standard genome sequencing and annotation.</title>
        <authorList>
            <consortium name="The Broad Institute Genomics Platform"/>
            <consortium name="The Broad Institute Genome Sequencing Center for Infectious Disease"/>
            <person name="Wu L."/>
            <person name="Ma J."/>
        </authorList>
    </citation>
    <scope>NUCLEOTIDE SEQUENCE [LARGE SCALE GENOMIC DNA]</scope>
    <source>
        <strain evidence="11 12">JCM 4087</strain>
    </source>
</reference>
<evidence type="ECO:0000259" key="10">
    <source>
        <dbReference type="PROSITE" id="PS50862"/>
    </source>
</evidence>
<keyword evidence="3 8" id="KW-0547">Nucleotide-binding</keyword>
<dbReference type="PRINTS" id="PR01046">
    <property type="entry name" value="TRNASYNTHPRO"/>
</dbReference>
<feature type="compositionally biased region" description="Basic residues" evidence="9">
    <location>
        <begin position="364"/>
        <end position="378"/>
    </location>
</feature>
<dbReference type="EC" id="6.1.1.15" evidence="8"/>
<evidence type="ECO:0000313" key="12">
    <source>
        <dbReference type="Proteomes" id="UP001501102"/>
    </source>
</evidence>
<comment type="domain">
    <text evidence="8">Consists of three domains: the N-terminal catalytic domain, the anticodon-binding domain and the C-terminal extension.</text>
</comment>
<comment type="caution">
    <text evidence="11">The sequence shown here is derived from an EMBL/GenBank/DDBJ whole genome shotgun (WGS) entry which is preliminary data.</text>
</comment>
<dbReference type="InterPro" id="IPR002316">
    <property type="entry name" value="Pro-tRNA-ligase_IIa"/>
</dbReference>
<evidence type="ECO:0000256" key="6">
    <source>
        <dbReference type="ARBA" id="ARBA00023146"/>
    </source>
</evidence>
<comment type="function">
    <text evidence="8">Catalyzes the attachment of proline to tRNA(Pro) in a two-step reaction: proline is first activated by ATP to form Pro-AMP and then transferred to the acceptor end of tRNA(Pro).</text>
</comment>
<dbReference type="Pfam" id="PF03129">
    <property type="entry name" value="HGTP_anticodon"/>
    <property type="match status" value="1"/>
</dbReference>
<dbReference type="InterPro" id="IPR002314">
    <property type="entry name" value="aa-tRNA-synt_IIb"/>
</dbReference>
<comment type="similarity">
    <text evidence="8">Belongs to the class-II aminoacyl-tRNA synthetase family. ProS type 3 subfamily.</text>
</comment>
<dbReference type="InterPro" id="IPR033721">
    <property type="entry name" value="ProRS_core_arch_euk"/>
</dbReference>
<evidence type="ECO:0000256" key="8">
    <source>
        <dbReference type="HAMAP-Rule" id="MF_01571"/>
    </source>
</evidence>
<dbReference type="HAMAP" id="MF_01571">
    <property type="entry name" value="Pro_tRNA_synth_type3"/>
    <property type="match status" value="1"/>
</dbReference>
<sequence>MAKAPILTPQAEDFPRWYQDLINKAELADNGPVRGTMVIRPYGYGLWERMQQEMDARIKDAGASNAYFPLFIPQSYLTKEAEHVEGFAPELAVVTHGGGKELEEPVVVRPTSETIINEYFSKWVQSYRDLPLLINQWANVVRWEMRPRVFLRTSEFLWQEGHTAHATYEDARDYAARIHRDVYYDFMVNVLGIDVVLGRKTPKERFAGAINTLTLEGMMGDGKALQLGTSHELGQNFAKAFNTSYLSKDGKQELVWQTSWGVSTRMVGGLIMSHGDDSGLRVPPRLAPVQAVVLAIKGDDAVIAKVREIGDALKAAGVRVQVDDRTDTPFGRRAVDWELKGVPCAHRDRPARPGERHRDAGPPHPRRQGAGAHRRARRAAAQGPGGGPGAAAEPVPRAPRVPHLRRVDPGAGGRGRAGRRLGAHPVGDAGRRGRGEAGRAGGDRALPGHRGRRSAGRGRRAGHGSRSSAARTEPERAPGVSRARC</sequence>
<dbReference type="PANTHER" id="PTHR43382:SF3">
    <property type="entry name" value="PROLINE--TRNA LIGASE, CHLOROPLASTIC_MITOCHONDRIAL"/>
    <property type="match status" value="1"/>
</dbReference>
<keyword evidence="1 8" id="KW-0963">Cytoplasm</keyword>
<organism evidence="11 12">
    <name type="scientific">Streptomyces thioluteus</name>
    <dbReference type="NCBI Taxonomy" id="66431"/>
    <lineage>
        <taxon>Bacteria</taxon>
        <taxon>Bacillati</taxon>
        <taxon>Actinomycetota</taxon>
        <taxon>Actinomycetes</taxon>
        <taxon>Kitasatosporales</taxon>
        <taxon>Streptomycetaceae</taxon>
        <taxon>Streptomyces</taxon>
    </lineage>
</organism>
<feature type="region of interest" description="Disordered" evidence="9">
    <location>
        <begin position="344"/>
        <end position="485"/>
    </location>
</feature>
<comment type="subunit">
    <text evidence="8">Homodimer.</text>
</comment>
<protein>
    <recommendedName>
        <fullName evidence="8">Proline--tRNA ligase</fullName>
        <ecNumber evidence="8">6.1.1.15</ecNumber>
    </recommendedName>
    <alternativeName>
        <fullName evidence="8">Prolyl-tRNA synthetase</fullName>
        <shortName evidence="8">ProRS</shortName>
    </alternativeName>
</protein>
<dbReference type="Proteomes" id="UP001501102">
    <property type="component" value="Unassembled WGS sequence"/>
</dbReference>
<dbReference type="Gene3D" id="3.40.50.800">
    <property type="entry name" value="Anticodon-binding domain"/>
    <property type="match status" value="1"/>
</dbReference>
<gene>
    <name evidence="8" type="primary">proS</name>
    <name evidence="11" type="ORF">GCM10020221_24380</name>
</gene>
<evidence type="ECO:0000313" key="11">
    <source>
        <dbReference type="EMBL" id="GAA2927575.1"/>
    </source>
</evidence>
<name>A0ABN3WTI5_STRTU</name>
<keyword evidence="4 8" id="KW-0067">ATP-binding</keyword>
<dbReference type="InterPro" id="IPR045864">
    <property type="entry name" value="aa-tRNA-synth_II/BPL/LPL"/>
</dbReference>
<evidence type="ECO:0000256" key="5">
    <source>
        <dbReference type="ARBA" id="ARBA00022917"/>
    </source>
</evidence>
<keyword evidence="6 8" id="KW-0030">Aminoacyl-tRNA synthetase</keyword>